<comment type="subcellular location">
    <subcellularLocation>
        <location evidence="1">Cytoplasm</location>
    </subcellularLocation>
</comment>
<evidence type="ECO:0000256" key="2">
    <source>
        <dbReference type="ARBA" id="ARBA00022490"/>
    </source>
</evidence>
<dbReference type="PROSITE" id="PS50110">
    <property type="entry name" value="RESPONSE_REGULATORY"/>
    <property type="match status" value="1"/>
</dbReference>
<keyword evidence="7" id="KW-0804">Transcription</keyword>
<feature type="domain" description="Response regulatory" evidence="8">
    <location>
        <begin position="11"/>
        <end position="124"/>
    </location>
</feature>
<evidence type="ECO:0008006" key="11">
    <source>
        <dbReference type="Google" id="ProtNLM"/>
    </source>
</evidence>
<dbReference type="AlphaFoldDB" id="A0A381ZMW0"/>
<dbReference type="EMBL" id="UINC01021856">
    <property type="protein sequence ID" value="SVA90301.1"/>
    <property type="molecule type" value="Genomic_DNA"/>
</dbReference>
<dbReference type="PANTHER" id="PTHR48111">
    <property type="entry name" value="REGULATOR OF RPOS"/>
    <property type="match status" value="1"/>
</dbReference>
<dbReference type="CDD" id="cd17623">
    <property type="entry name" value="REC_OmpR_CpxR"/>
    <property type="match status" value="1"/>
</dbReference>
<organism evidence="10">
    <name type="scientific">marine metagenome</name>
    <dbReference type="NCBI Taxonomy" id="408172"/>
    <lineage>
        <taxon>unclassified sequences</taxon>
        <taxon>metagenomes</taxon>
        <taxon>ecological metagenomes</taxon>
    </lineage>
</organism>
<dbReference type="InterPro" id="IPR001789">
    <property type="entry name" value="Sig_transdc_resp-reg_receiver"/>
</dbReference>
<dbReference type="FunFam" id="3.40.50.2300:FF:000001">
    <property type="entry name" value="DNA-binding response regulator PhoB"/>
    <property type="match status" value="1"/>
</dbReference>
<dbReference type="PROSITE" id="PS51755">
    <property type="entry name" value="OMPR_PHOB"/>
    <property type="match status" value="1"/>
</dbReference>
<keyword evidence="2" id="KW-0963">Cytoplasm</keyword>
<keyword evidence="4" id="KW-0902">Two-component regulatory system</keyword>
<feature type="domain" description="OmpR/PhoB-type" evidence="9">
    <location>
        <begin position="133"/>
        <end position="232"/>
    </location>
</feature>
<sequence>MKNKKIENIANILIIDDDEELGSMLQDFFEPDNISITIALSGETGLDRIGKKNFDLVILDIMLPGMNGMEVLKAIRKNNEIPVIMLTARGEEIDRIIGLEIGADDYLSKPFNPRELSARIKAILKRSQSRGLTEKKKIGSITIDERSRKVYVNKLPLKLTGTEFEILRALVSSPGKVISKDELSENILGRKLLPYDRSIDTHISNLRNKLGEASSSGVIIQNQRGIGYILIPDE</sequence>
<keyword evidence="5" id="KW-0805">Transcription regulation</keyword>
<keyword evidence="3" id="KW-0597">Phosphoprotein</keyword>
<evidence type="ECO:0000256" key="4">
    <source>
        <dbReference type="ARBA" id="ARBA00023012"/>
    </source>
</evidence>
<evidence type="ECO:0000256" key="3">
    <source>
        <dbReference type="ARBA" id="ARBA00022553"/>
    </source>
</evidence>
<evidence type="ECO:0000259" key="9">
    <source>
        <dbReference type="PROSITE" id="PS51755"/>
    </source>
</evidence>
<dbReference type="GO" id="GO:0005829">
    <property type="term" value="C:cytosol"/>
    <property type="evidence" value="ECO:0007669"/>
    <property type="project" value="TreeGrafter"/>
</dbReference>
<dbReference type="InterPro" id="IPR036388">
    <property type="entry name" value="WH-like_DNA-bd_sf"/>
</dbReference>
<evidence type="ECO:0000256" key="7">
    <source>
        <dbReference type="ARBA" id="ARBA00023163"/>
    </source>
</evidence>
<name>A0A381ZMW0_9ZZZZ</name>
<dbReference type="SUPFAM" id="SSF52172">
    <property type="entry name" value="CheY-like"/>
    <property type="match status" value="1"/>
</dbReference>
<dbReference type="GO" id="GO:0000156">
    <property type="term" value="F:phosphorelay response regulator activity"/>
    <property type="evidence" value="ECO:0007669"/>
    <property type="project" value="TreeGrafter"/>
</dbReference>
<reference evidence="10" key="1">
    <citation type="submission" date="2018-05" db="EMBL/GenBank/DDBJ databases">
        <authorList>
            <person name="Lanie J.A."/>
            <person name="Ng W.-L."/>
            <person name="Kazmierczak K.M."/>
            <person name="Andrzejewski T.M."/>
            <person name="Davidsen T.M."/>
            <person name="Wayne K.J."/>
            <person name="Tettelin H."/>
            <person name="Glass J.I."/>
            <person name="Rusch D."/>
            <person name="Podicherti R."/>
            <person name="Tsui H.-C.T."/>
            <person name="Winkler M.E."/>
        </authorList>
    </citation>
    <scope>NUCLEOTIDE SEQUENCE</scope>
</reference>
<dbReference type="Gene3D" id="3.40.50.2300">
    <property type="match status" value="1"/>
</dbReference>
<dbReference type="SMART" id="SM00448">
    <property type="entry name" value="REC"/>
    <property type="match status" value="1"/>
</dbReference>
<dbReference type="InterPro" id="IPR011006">
    <property type="entry name" value="CheY-like_superfamily"/>
</dbReference>
<dbReference type="SMART" id="SM00862">
    <property type="entry name" value="Trans_reg_C"/>
    <property type="match status" value="1"/>
</dbReference>
<dbReference type="SUPFAM" id="SSF46894">
    <property type="entry name" value="C-terminal effector domain of the bipartite response regulators"/>
    <property type="match status" value="1"/>
</dbReference>
<evidence type="ECO:0000313" key="10">
    <source>
        <dbReference type="EMBL" id="SVA90301.1"/>
    </source>
</evidence>
<dbReference type="PANTHER" id="PTHR48111:SF39">
    <property type="entry name" value="TRANSCRIPTIONAL REGULATORY PROTEIN CPXR"/>
    <property type="match status" value="1"/>
</dbReference>
<dbReference type="GO" id="GO:0000976">
    <property type="term" value="F:transcription cis-regulatory region binding"/>
    <property type="evidence" value="ECO:0007669"/>
    <property type="project" value="TreeGrafter"/>
</dbReference>
<dbReference type="GO" id="GO:0032993">
    <property type="term" value="C:protein-DNA complex"/>
    <property type="evidence" value="ECO:0007669"/>
    <property type="project" value="TreeGrafter"/>
</dbReference>
<dbReference type="InterPro" id="IPR058124">
    <property type="entry name" value="CpxR-like_REC"/>
</dbReference>
<dbReference type="InterPro" id="IPR016032">
    <property type="entry name" value="Sig_transdc_resp-reg_C-effctor"/>
</dbReference>
<dbReference type="GO" id="GO:0006355">
    <property type="term" value="P:regulation of DNA-templated transcription"/>
    <property type="evidence" value="ECO:0007669"/>
    <property type="project" value="InterPro"/>
</dbReference>
<dbReference type="Gene3D" id="6.10.250.690">
    <property type="match status" value="1"/>
</dbReference>
<dbReference type="InterPro" id="IPR039420">
    <property type="entry name" value="WalR-like"/>
</dbReference>
<dbReference type="Pfam" id="PF00072">
    <property type="entry name" value="Response_reg"/>
    <property type="match status" value="1"/>
</dbReference>
<dbReference type="Pfam" id="PF00486">
    <property type="entry name" value="Trans_reg_C"/>
    <property type="match status" value="1"/>
</dbReference>
<evidence type="ECO:0000259" key="8">
    <source>
        <dbReference type="PROSITE" id="PS50110"/>
    </source>
</evidence>
<gene>
    <name evidence="10" type="ORF">METZ01_LOCUS143155</name>
</gene>
<dbReference type="Gene3D" id="1.10.10.10">
    <property type="entry name" value="Winged helix-like DNA-binding domain superfamily/Winged helix DNA-binding domain"/>
    <property type="match status" value="1"/>
</dbReference>
<evidence type="ECO:0000256" key="6">
    <source>
        <dbReference type="ARBA" id="ARBA00023125"/>
    </source>
</evidence>
<protein>
    <recommendedName>
        <fullName evidence="11">Transcriptional regulator ycf27</fullName>
    </recommendedName>
</protein>
<evidence type="ECO:0000256" key="1">
    <source>
        <dbReference type="ARBA" id="ARBA00004496"/>
    </source>
</evidence>
<proteinExistence type="predicted"/>
<accession>A0A381ZMW0</accession>
<dbReference type="CDD" id="cd00383">
    <property type="entry name" value="trans_reg_C"/>
    <property type="match status" value="1"/>
</dbReference>
<keyword evidence="6" id="KW-0238">DNA-binding</keyword>
<evidence type="ECO:0000256" key="5">
    <source>
        <dbReference type="ARBA" id="ARBA00023015"/>
    </source>
</evidence>
<dbReference type="InterPro" id="IPR001867">
    <property type="entry name" value="OmpR/PhoB-type_DNA-bd"/>
</dbReference>